<sequence length="444" mass="50050">MVDETLPFSLIEIRLPKSSEKTPEAAAQLFASFSSLPKRNLFSFKPPVSISFEIVCVEQLIHFLIVCPKDWQSYVESQVSAQYPESIMSILPKDYLKGYLPNMTPFAGQMVLSSHFYLPLRTFKDLTETDLLSSLLGIMSKAGPTDFMVCQILIAQAGKWQDFAQGLIDRGIPSIEEGKVLPYPQAKKITEKIGSGGFWTGIRLITNSELSLKSLANSFSSYQSDVNSLRLKEPWPLEKTKFIESVKNRTFAFVPANQVLNLNELASLWHPPVLALADIKNISWTQAAMSEPPTNLPTALDTDDADKKEINFFARTEFKNKITTFGIKKKDRRRHLYIIGKSGTGKSTLIANMAINDLRNREGLAVVDPHGDLTEILLDYIPSYRINETCYLDPSDTTHPFHLNPLEVTNPLHKELIASSIVAIFYKLYAYTWGPRLEHILRNT</sequence>
<dbReference type="Proteomes" id="UP000229631">
    <property type="component" value="Unassembled WGS sequence"/>
</dbReference>
<dbReference type="EMBL" id="PEVC01000020">
    <property type="protein sequence ID" value="PIV01491.1"/>
    <property type="molecule type" value="Genomic_DNA"/>
</dbReference>
<dbReference type="AlphaFoldDB" id="A0A2M7BEF5"/>
<gene>
    <name evidence="1" type="ORF">COS54_01000</name>
</gene>
<evidence type="ECO:0000313" key="1">
    <source>
        <dbReference type="EMBL" id="PIV01491.1"/>
    </source>
</evidence>
<dbReference type="InterPro" id="IPR027417">
    <property type="entry name" value="P-loop_NTPase"/>
</dbReference>
<comment type="caution">
    <text evidence="1">The sequence shown here is derived from an EMBL/GenBank/DDBJ whole genome shotgun (WGS) entry which is preliminary data.</text>
</comment>
<name>A0A2M7BEF5_9BACT</name>
<feature type="non-terminal residue" evidence="1">
    <location>
        <position position="444"/>
    </location>
</feature>
<reference evidence="2" key="1">
    <citation type="submission" date="2017-09" db="EMBL/GenBank/DDBJ databases">
        <title>Depth-based differentiation of microbial function through sediment-hosted aquifers and enrichment of novel symbionts in the deep terrestrial subsurface.</title>
        <authorList>
            <person name="Probst A.J."/>
            <person name="Ladd B."/>
            <person name="Jarett J.K."/>
            <person name="Geller-Mcgrath D.E."/>
            <person name="Sieber C.M.K."/>
            <person name="Emerson J.B."/>
            <person name="Anantharaman K."/>
            <person name="Thomas B.C."/>
            <person name="Malmstrom R."/>
            <person name="Stieglmeier M."/>
            <person name="Klingl A."/>
            <person name="Woyke T."/>
            <person name="Ryan C.M."/>
            <person name="Banfield J.F."/>
        </authorList>
    </citation>
    <scope>NUCLEOTIDE SEQUENCE [LARGE SCALE GENOMIC DNA]</scope>
</reference>
<evidence type="ECO:0000313" key="2">
    <source>
        <dbReference type="Proteomes" id="UP000229631"/>
    </source>
</evidence>
<accession>A0A2M7BEF5</accession>
<proteinExistence type="predicted"/>
<organism evidence="1 2">
    <name type="scientific">Candidatus Shapirobacteria bacterium CG03_land_8_20_14_0_80_39_12</name>
    <dbReference type="NCBI Taxonomy" id="1974879"/>
    <lineage>
        <taxon>Bacteria</taxon>
        <taxon>Candidatus Shapironibacteriota</taxon>
    </lineage>
</organism>
<dbReference type="SUPFAM" id="SSF52540">
    <property type="entry name" value="P-loop containing nucleoside triphosphate hydrolases"/>
    <property type="match status" value="1"/>
</dbReference>
<dbReference type="Gene3D" id="3.40.50.300">
    <property type="entry name" value="P-loop containing nucleotide triphosphate hydrolases"/>
    <property type="match status" value="1"/>
</dbReference>
<protein>
    <submittedName>
        <fullName evidence="1">Uncharacterized protein</fullName>
    </submittedName>
</protein>